<sequence>MPAVRGLNVVVRPGPNAILPCGTDSARRRHLARGKRCKTCWPTYLGLPPMPDVDYFTALGLRARRAR</sequence>
<evidence type="ECO:0000313" key="1">
    <source>
        <dbReference type="EMBL" id="MDQ0371568.1"/>
    </source>
</evidence>
<dbReference type="RefSeq" id="WP_307248473.1">
    <property type="nucleotide sequence ID" value="NZ_JAUSUZ010000001.1"/>
</dbReference>
<organism evidence="1 2">
    <name type="scientific">Catenuloplanes indicus</name>
    <dbReference type="NCBI Taxonomy" id="137267"/>
    <lineage>
        <taxon>Bacteria</taxon>
        <taxon>Bacillati</taxon>
        <taxon>Actinomycetota</taxon>
        <taxon>Actinomycetes</taxon>
        <taxon>Micromonosporales</taxon>
        <taxon>Micromonosporaceae</taxon>
        <taxon>Catenuloplanes</taxon>
    </lineage>
</organism>
<comment type="caution">
    <text evidence="1">The sequence shown here is derived from an EMBL/GenBank/DDBJ whole genome shotgun (WGS) entry which is preliminary data.</text>
</comment>
<accession>A0AAE4B4K9</accession>
<evidence type="ECO:0000313" key="2">
    <source>
        <dbReference type="Proteomes" id="UP001240236"/>
    </source>
</evidence>
<dbReference type="EMBL" id="JAUSUZ010000001">
    <property type="protein sequence ID" value="MDQ0371568.1"/>
    <property type="molecule type" value="Genomic_DNA"/>
</dbReference>
<keyword evidence="2" id="KW-1185">Reference proteome</keyword>
<dbReference type="Proteomes" id="UP001240236">
    <property type="component" value="Unassembled WGS sequence"/>
</dbReference>
<reference evidence="1 2" key="1">
    <citation type="submission" date="2023-07" db="EMBL/GenBank/DDBJ databases">
        <title>Sequencing the genomes of 1000 actinobacteria strains.</title>
        <authorList>
            <person name="Klenk H.-P."/>
        </authorList>
    </citation>
    <scope>NUCLEOTIDE SEQUENCE [LARGE SCALE GENOMIC DNA]</scope>
    <source>
        <strain evidence="1 2">DSM 44709</strain>
    </source>
</reference>
<protein>
    <submittedName>
        <fullName evidence="1">Uncharacterized protein</fullName>
    </submittedName>
</protein>
<gene>
    <name evidence="1" type="ORF">J2S42_008237</name>
</gene>
<proteinExistence type="predicted"/>
<name>A0AAE4B4K9_9ACTN</name>
<dbReference type="AlphaFoldDB" id="A0AAE4B4K9"/>